<proteinExistence type="inferred from homology"/>
<feature type="compositionally biased region" description="Basic and acidic residues" evidence="3">
    <location>
        <begin position="71"/>
        <end position="80"/>
    </location>
</feature>
<dbReference type="PANTHER" id="PTHR45633">
    <property type="entry name" value="60 KDA HEAT SHOCK PROTEIN, MITOCHONDRIAL"/>
    <property type="match status" value="1"/>
</dbReference>
<dbReference type="PRINTS" id="PR00298">
    <property type="entry name" value="CHAPERONIN60"/>
</dbReference>
<dbReference type="AlphaFoldDB" id="A0A2Z7BWT0"/>
<evidence type="ECO:0000313" key="5">
    <source>
        <dbReference type="Proteomes" id="UP000250235"/>
    </source>
</evidence>
<evidence type="ECO:0000256" key="3">
    <source>
        <dbReference type="SAM" id="MobiDB-lite"/>
    </source>
</evidence>
<keyword evidence="5" id="KW-1185">Reference proteome</keyword>
<accession>A0A2Z7BWT0</accession>
<gene>
    <name evidence="4" type="ORF">F511_21541</name>
</gene>
<dbReference type="SUPFAM" id="SSF52029">
    <property type="entry name" value="GroEL apical domain-like"/>
    <property type="match status" value="1"/>
</dbReference>
<feature type="region of interest" description="Disordered" evidence="3">
    <location>
        <begin position="71"/>
        <end position="100"/>
    </location>
</feature>
<dbReference type="Proteomes" id="UP000250235">
    <property type="component" value="Unassembled WGS sequence"/>
</dbReference>
<evidence type="ECO:0000313" key="4">
    <source>
        <dbReference type="EMBL" id="KZV38746.1"/>
    </source>
</evidence>
<dbReference type="GO" id="GO:0042026">
    <property type="term" value="P:protein refolding"/>
    <property type="evidence" value="ECO:0007669"/>
    <property type="project" value="InterPro"/>
</dbReference>
<dbReference type="GO" id="GO:0140662">
    <property type="term" value="F:ATP-dependent protein folding chaperone"/>
    <property type="evidence" value="ECO:0007669"/>
    <property type="project" value="InterPro"/>
</dbReference>
<evidence type="ECO:0000256" key="1">
    <source>
        <dbReference type="ARBA" id="ARBA00006607"/>
    </source>
</evidence>
<protein>
    <submittedName>
        <fullName evidence="4">Chaperonin-60kD, ch60</fullName>
    </submittedName>
</protein>
<reference evidence="4 5" key="1">
    <citation type="journal article" date="2015" name="Proc. Natl. Acad. Sci. U.S.A.">
        <title>The resurrection genome of Boea hygrometrica: A blueprint for survival of dehydration.</title>
        <authorList>
            <person name="Xiao L."/>
            <person name="Yang G."/>
            <person name="Zhang L."/>
            <person name="Yang X."/>
            <person name="Zhao S."/>
            <person name="Ji Z."/>
            <person name="Zhou Q."/>
            <person name="Hu M."/>
            <person name="Wang Y."/>
            <person name="Chen M."/>
            <person name="Xu Y."/>
            <person name="Jin H."/>
            <person name="Xiao X."/>
            <person name="Hu G."/>
            <person name="Bao F."/>
            <person name="Hu Y."/>
            <person name="Wan P."/>
            <person name="Li L."/>
            <person name="Deng X."/>
            <person name="Kuang T."/>
            <person name="Xiang C."/>
            <person name="Zhu J.K."/>
            <person name="Oliver M.J."/>
            <person name="He Y."/>
        </authorList>
    </citation>
    <scope>NUCLEOTIDE SEQUENCE [LARGE SCALE GENOMIC DNA]</scope>
    <source>
        <strain evidence="5">cv. XS01</strain>
    </source>
</reference>
<dbReference type="OrthoDB" id="1740201at2759"/>
<dbReference type="InterPro" id="IPR001844">
    <property type="entry name" value="Cpn60/GroEL"/>
</dbReference>
<keyword evidence="2" id="KW-0143">Chaperone</keyword>
<organism evidence="4 5">
    <name type="scientific">Dorcoceras hygrometricum</name>
    <dbReference type="NCBI Taxonomy" id="472368"/>
    <lineage>
        <taxon>Eukaryota</taxon>
        <taxon>Viridiplantae</taxon>
        <taxon>Streptophyta</taxon>
        <taxon>Embryophyta</taxon>
        <taxon>Tracheophyta</taxon>
        <taxon>Spermatophyta</taxon>
        <taxon>Magnoliopsida</taxon>
        <taxon>eudicotyledons</taxon>
        <taxon>Gunneridae</taxon>
        <taxon>Pentapetalae</taxon>
        <taxon>asterids</taxon>
        <taxon>lamiids</taxon>
        <taxon>Lamiales</taxon>
        <taxon>Gesneriaceae</taxon>
        <taxon>Didymocarpoideae</taxon>
        <taxon>Trichosporeae</taxon>
        <taxon>Loxocarpinae</taxon>
        <taxon>Dorcoceras</taxon>
    </lineage>
</organism>
<dbReference type="EMBL" id="KV001739">
    <property type="protein sequence ID" value="KZV38746.1"/>
    <property type="molecule type" value="Genomic_DNA"/>
</dbReference>
<dbReference type="Gene3D" id="3.50.7.10">
    <property type="entry name" value="GroEL"/>
    <property type="match status" value="1"/>
</dbReference>
<name>A0A2Z7BWT0_9LAMI</name>
<evidence type="ECO:0000256" key="2">
    <source>
        <dbReference type="ARBA" id="ARBA00023186"/>
    </source>
</evidence>
<sequence>MSTGLKVCANKAPGFGENKKSGLQELAVLTRGQELTEELGLYLDEVNLDRLGSCKKVSISKDDTVILNGAGEKKDVEGRSKQGRSAIKLSTSADDKEKTSEAQFPDFNLGDKVASKSGVLLWTKILINQINGLGTTLPGLF</sequence>
<dbReference type="InterPro" id="IPR027409">
    <property type="entry name" value="GroEL-like_apical_dom_sf"/>
</dbReference>
<comment type="similarity">
    <text evidence="1">Belongs to the chaperonin (HSP60) family.</text>
</comment>